<dbReference type="KEGG" id="samy:DB32_006909"/>
<proteinExistence type="predicted"/>
<keyword evidence="1" id="KW-0812">Transmembrane</keyword>
<evidence type="ECO:0000256" key="2">
    <source>
        <dbReference type="SAM" id="SignalP"/>
    </source>
</evidence>
<dbReference type="EMBL" id="CP011125">
    <property type="protein sequence ID" value="AKF09760.1"/>
    <property type="molecule type" value="Genomic_DNA"/>
</dbReference>
<dbReference type="AlphaFoldDB" id="A0A0F6YM08"/>
<dbReference type="STRING" id="927083.DB32_006909"/>
<dbReference type="Proteomes" id="UP000034883">
    <property type="component" value="Chromosome"/>
</dbReference>
<evidence type="ECO:0000256" key="1">
    <source>
        <dbReference type="SAM" id="Phobius"/>
    </source>
</evidence>
<gene>
    <name evidence="3" type="ORF">DB32_006909</name>
</gene>
<evidence type="ECO:0000313" key="3">
    <source>
        <dbReference type="EMBL" id="AKF09760.1"/>
    </source>
</evidence>
<protein>
    <submittedName>
        <fullName evidence="3">Uncharacterized protein</fullName>
    </submittedName>
</protein>
<accession>A0A0F6YM08</accession>
<evidence type="ECO:0000313" key="4">
    <source>
        <dbReference type="Proteomes" id="UP000034883"/>
    </source>
</evidence>
<organism evidence="3 4">
    <name type="scientific">Sandaracinus amylolyticus</name>
    <dbReference type="NCBI Taxonomy" id="927083"/>
    <lineage>
        <taxon>Bacteria</taxon>
        <taxon>Pseudomonadati</taxon>
        <taxon>Myxococcota</taxon>
        <taxon>Polyangia</taxon>
        <taxon>Polyangiales</taxon>
        <taxon>Sandaracinaceae</taxon>
        <taxon>Sandaracinus</taxon>
    </lineage>
</organism>
<reference evidence="3 4" key="1">
    <citation type="submission" date="2015-03" db="EMBL/GenBank/DDBJ databases">
        <title>Genome assembly of Sandaracinus amylolyticus DSM 53668.</title>
        <authorList>
            <person name="Sharma G."/>
            <person name="Subramanian S."/>
        </authorList>
    </citation>
    <scope>NUCLEOTIDE SEQUENCE [LARGE SCALE GENOMIC DNA]</scope>
    <source>
        <strain evidence="3 4">DSM 53668</strain>
    </source>
</reference>
<sequence length="257" mass="27504">MIFGALLSLSLLLVGAFAEAAIAEAQRTGGSFGGRRWSGGGRGRAPIGSSYRGTRYGGGGYYGPAPFVFFAPGGIGAGGLVTLVVIGGVVMLLARGARRATLRVPGPQSRAWDNVDLGVVQIGVDAETRRAIEETLAARRVPLRVREHGATWLREVIHELRARRDAWLAVRVDDYRPMSPPMAAGSFRRVQEDAQHGAPLAEHDGELEVVTIAVASHREIVDVQRDDADAAERVMRALAQLDPDEIVALDVRWAAPA</sequence>
<keyword evidence="1" id="KW-1133">Transmembrane helix</keyword>
<feature type="transmembrane region" description="Helical" evidence="1">
    <location>
        <begin position="67"/>
        <end position="93"/>
    </location>
</feature>
<keyword evidence="2" id="KW-0732">Signal</keyword>
<dbReference type="RefSeq" id="WP_169791644.1">
    <property type="nucleotide sequence ID" value="NZ_CP011125.1"/>
</dbReference>
<feature type="signal peptide" evidence="2">
    <location>
        <begin position="1"/>
        <end position="20"/>
    </location>
</feature>
<feature type="chain" id="PRO_5002512542" evidence="2">
    <location>
        <begin position="21"/>
        <end position="257"/>
    </location>
</feature>
<name>A0A0F6YM08_9BACT</name>
<keyword evidence="1" id="KW-0472">Membrane</keyword>
<keyword evidence="4" id="KW-1185">Reference proteome</keyword>